<feature type="compositionally biased region" description="Low complexity" evidence="2">
    <location>
        <begin position="1329"/>
        <end position="1338"/>
    </location>
</feature>
<dbReference type="STRING" id="33528.ENSGAFP00000027446"/>
<dbReference type="GO" id="GO:0007099">
    <property type="term" value="P:centriole replication"/>
    <property type="evidence" value="ECO:0007669"/>
    <property type="project" value="TreeGrafter"/>
</dbReference>
<dbReference type="Pfam" id="PF00400">
    <property type="entry name" value="WD40"/>
    <property type="match status" value="3"/>
</dbReference>
<dbReference type="Pfam" id="PF24780">
    <property type="entry name" value="WD40_MABP1-WDR62_1st"/>
    <property type="match status" value="1"/>
</dbReference>
<dbReference type="GO" id="GO:0072686">
    <property type="term" value="C:mitotic spindle"/>
    <property type="evidence" value="ECO:0007669"/>
    <property type="project" value="TreeGrafter"/>
</dbReference>
<dbReference type="InterPro" id="IPR052779">
    <property type="entry name" value="WDR62"/>
</dbReference>
<feature type="compositionally biased region" description="Low complexity" evidence="2">
    <location>
        <begin position="18"/>
        <end position="28"/>
    </location>
</feature>
<keyword evidence="5" id="KW-1185">Reference proteome</keyword>
<dbReference type="InterPro" id="IPR001680">
    <property type="entry name" value="WD40_rpt"/>
</dbReference>
<dbReference type="InterPro" id="IPR056161">
    <property type="entry name" value="WD40_MABP1-WDR62_1st"/>
</dbReference>
<dbReference type="InterPro" id="IPR015943">
    <property type="entry name" value="WD40/YVTN_repeat-like_dom_sf"/>
</dbReference>
<evidence type="ECO:0000259" key="3">
    <source>
        <dbReference type="Pfam" id="PF24780"/>
    </source>
</evidence>
<reference evidence="4 5" key="1">
    <citation type="journal article" date="2018" name="G3 (Bethesda)">
        <title>A High-Quality Reference Genome for the Invasive Mosquitofish Gambusia affinis Using a Chicago Library.</title>
        <authorList>
            <person name="Hoffberg S.L."/>
            <person name="Troendle N.J."/>
            <person name="Glenn T.C."/>
            <person name="Mahmud O."/>
            <person name="Louha S."/>
            <person name="Chalopin D."/>
            <person name="Bennetzen J.L."/>
            <person name="Mauricio R."/>
        </authorList>
    </citation>
    <scope>NUCLEOTIDE SEQUENCE [LARGE SCALE GENOMIC DNA]</scope>
    <source>
        <strain evidence="4">NE01/NJP1002.9</strain>
        <tissue evidence="4">Muscle</tissue>
    </source>
</reference>
<keyword evidence="1" id="KW-0853">WD repeat</keyword>
<feature type="compositionally biased region" description="Low complexity" evidence="2">
    <location>
        <begin position="1245"/>
        <end position="1254"/>
    </location>
</feature>
<dbReference type="SMART" id="SM00320">
    <property type="entry name" value="WD40"/>
    <property type="match status" value="12"/>
</dbReference>
<sequence>MADRAERRRQPAGRKSRQSQPRKSSSARVTLEKVLGISPVVSSFLTSDPNSGRIAYPAGCVVVLLNPQNNKQDHIINASRKPFTALSFSPDGKHLVTGESGHMPCVRVWEVGGGQVAEVQAHKYGVSCVAFSCSGSYVVSVGFQHDRTISVWDWRNGSIIATNKVSSRVFSVSVSQDSSYFVTAGNRHVKFWDLDGSRDRRVNSTVPLIGRSGLLGDHKNSVFCGVACGRGQAASNTYCVTAAGILCLFNGRRQLEAWVDLKTAAASSLAVSEDWVFCGCADGVIRVFRPADLQYVGTLPRPHRLGVDLTQSAPHSSPPPAGSEAAHPDTLALTFDPRGQRLSCVYTDHSVYVWDVADVKNARRLHSALYHSSCVWNIQVYPELQDPSQACLPPSSFLTCSSDNTIRLWHSDAPIRHRNQYSQDLLKILYVGEDVQRLQAAGERAEADGPDGKAGIRVLGISPDGKHLAAGDRCGNLRIFDLESLTELLKIEAHDSEVLCLEFSPLSSGVKLLASASRDRLIHIFNQEKNYNLQQTLNDHSSSITAVKFTGEGGAGQAPAPIGCSSSICSEPTMRSGNIQLLLVLGSGQSPEVQLVSCGADKSIYVQTAEKTPGGSLFSRRHHVVEKTTLYDMDLDPTGTRVSVACQDRNLRVYSVETGKLERSLKGSASDEGALLKVHSDPSGSFFATSCSDKNIGIFDTETGDCVATLFGHSELVSCMRFSQDCRHLISASGDSCVFVWRLDPQMSSTMRKRRAPGPSGPRQPSIRRETFITVPASQLPLAEEEEDQRTPGRPEPPAETLLLETNGKMPMWFRKLADAEASSIDQSEAEPSQVRSRWAEPLNPLAFCSGLNTSHEEEEEEEDFHPQSLDSLLGDEEEEEELCATLCGVQVLQIARGNQTFILQSDGSPALSDRDFKVEAGADPAPEVRGQGAEPVWRTHPSPDSACSEGSTGSLEPQHDTDTDSLSQSSSMGSLGPEDDEDRNSLKNHFESLASSLAEERFDADLTALRPAQEKPFLNPRLSISTRFLSRFQDRLRSIPRGPAPAERRADADAVLVCSGVRHGRITGRISEESNSNRKIGSELQIRSEPSGATGFPGSTWGENADGGSVGVTAVGGRAVLGSRASCGISHEPRRRAARRRNTVLVLRCRKTLGVDDFQSVASGPNRADNHLTEHNLGVSPLTHLSQVHCLTCFCFHQSDVTANSYAPSSVTASRLVYLDNPKPAYCPLEDNKENQQTIPTSIQAPPTTIQAPPTSPLAPPCSQQEQGSSVEVLATPPAVTSLRAGSLDETPTNPNRTLIQSPAPPAPPGGRKGAEPGSPTDPDDSAAPDSSVFAPPTSCSSPVSQRLRPQADSGTCRTGESSDRLHGDALRSETMKSGEEGAEPASLQQCQQAAIALRQAAQRAVLLFRQVGIPLTAAMFRGFGSLVFGSEGSESCSVLQEAATAAHRELQAVLPTPCSGAPSGQTQDEQTMSLLEKYSELLVQMTQNKLNKI</sequence>
<dbReference type="PANTHER" id="PTHR45589">
    <property type="entry name" value="WD REPEAT DOMAIN 62, ISOFORM G"/>
    <property type="match status" value="1"/>
</dbReference>
<comment type="caution">
    <text evidence="4">The sequence shown here is derived from an EMBL/GenBank/DDBJ whole genome shotgun (WGS) entry which is preliminary data.</text>
</comment>
<evidence type="ECO:0000256" key="1">
    <source>
        <dbReference type="PROSITE-ProRule" id="PRU00221"/>
    </source>
</evidence>
<dbReference type="EMBL" id="NHOQ01002149">
    <property type="protein sequence ID" value="PWA19361.1"/>
    <property type="molecule type" value="Genomic_DNA"/>
</dbReference>
<organism evidence="4 5">
    <name type="scientific">Gambusia affinis</name>
    <name type="common">Western mosquitofish</name>
    <name type="synonym">Heterandria affinis</name>
    <dbReference type="NCBI Taxonomy" id="33528"/>
    <lineage>
        <taxon>Eukaryota</taxon>
        <taxon>Metazoa</taxon>
        <taxon>Chordata</taxon>
        <taxon>Craniata</taxon>
        <taxon>Vertebrata</taxon>
        <taxon>Euteleostomi</taxon>
        <taxon>Actinopterygii</taxon>
        <taxon>Neopterygii</taxon>
        <taxon>Teleostei</taxon>
        <taxon>Neoteleostei</taxon>
        <taxon>Acanthomorphata</taxon>
        <taxon>Ovalentaria</taxon>
        <taxon>Atherinomorphae</taxon>
        <taxon>Cyprinodontiformes</taxon>
        <taxon>Poeciliidae</taxon>
        <taxon>Poeciliinae</taxon>
        <taxon>Gambusia</taxon>
    </lineage>
</organism>
<feature type="repeat" description="WD" evidence="1">
    <location>
        <begin position="710"/>
        <end position="744"/>
    </location>
</feature>
<feature type="region of interest" description="Disordered" evidence="2">
    <location>
        <begin position="921"/>
        <end position="986"/>
    </location>
</feature>
<dbReference type="PROSITE" id="PS50294">
    <property type="entry name" value="WD_REPEATS_REGION"/>
    <property type="match status" value="1"/>
</dbReference>
<feature type="region of interest" description="Disordered" evidence="2">
    <location>
        <begin position="307"/>
        <end position="327"/>
    </location>
</feature>
<dbReference type="SUPFAM" id="SSF50978">
    <property type="entry name" value="WD40 repeat-like"/>
    <property type="match status" value="2"/>
</dbReference>
<gene>
    <name evidence="4" type="ORF">CCH79_00018334</name>
</gene>
<evidence type="ECO:0000313" key="5">
    <source>
        <dbReference type="Proteomes" id="UP000250572"/>
    </source>
</evidence>
<feature type="domain" description="MABP1/WDR62 first WD40" evidence="3">
    <location>
        <begin position="45"/>
        <end position="369"/>
    </location>
</feature>
<dbReference type="Proteomes" id="UP000250572">
    <property type="component" value="Unassembled WGS sequence"/>
</dbReference>
<feature type="region of interest" description="Disordered" evidence="2">
    <location>
        <begin position="749"/>
        <end position="805"/>
    </location>
</feature>
<protein>
    <recommendedName>
        <fullName evidence="3">MABP1/WDR62 first WD40 domain-containing protein</fullName>
    </recommendedName>
</protein>
<dbReference type="PROSITE" id="PS50082">
    <property type="entry name" value="WD_REPEATS_2"/>
    <property type="match status" value="1"/>
</dbReference>
<name>A0A315VJN3_GAMAF</name>
<evidence type="ECO:0000313" key="4">
    <source>
        <dbReference type="EMBL" id="PWA19361.1"/>
    </source>
</evidence>
<dbReference type="PANTHER" id="PTHR45589:SF2">
    <property type="entry name" value="WD REPEAT DOMAIN 62"/>
    <property type="match status" value="1"/>
</dbReference>
<accession>A0A315VJN3</accession>
<proteinExistence type="predicted"/>
<feature type="compositionally biased region" description="Low complexity" evidence="2">
    <location>
        <begin position="966"/>
        <end position="977"/>
    </location>
</feature>
<dbReference type="InterPro" id="IPR036322">
    <property type="entry name" value="WD40_repeat_dom_sf"/>
</dbReference>
<dbReference type="Gene3D" id="2.130.10.10">
    <property type="entry name" value="YVTN repeat-like/Quinoprotein amine dehydrogenase"/>
    <property type="match status" value="4"/>
</dbReference>
<feature type="compositionally biased region" description="Basic and acidic residues" evidence="2">
    <location>
        <begin position="1362"/>
        <end position="1381"/>
    </location>
</feature>
<feature type="region of interest" description="Disordered" evidence="2">
    <location>
        <begin position="1245"/>
        <end position="1387"/>
    </location>
</feature>
<feature type="compositionally biased region" description="Polar residues" evidence="2">
    <location>
        <begin position="1291"/>
        <end position="1302"/>
    </location>
</feature>
<feature type="region of interest" description="Disordered" evidence="2">
    <location>
        <begin position="1"/>
        <end position="28"/>
    </location>
</feature>
<evidence type="ECO:0000256" key="2">
    <source>
        <dbReference type="SAM" id="MobiDB-lite"/>
    </source>
</evidence>